<dbReference type="RefSeq" id="WP_390352814.1">
    <property type="nucleotide sequence ID" value="NZ_JBHUIZ010000003.1"/>
</dbReference>
<dbReference type="Proteomes" id="UP001281447">
    <property type="component" value="Unassembled WGS sequence"/>
</dbReference>
<evidence type="ECO:0000313" key="4">
    <source>
        <dbReference type="Proteomes" id="UP001281447"/>
    </source>
</evidence>
<proteinExistence type="inferred from homology"/>
<gene>
    <name evidence="3" type="ORF">RWE15_19815</name>
</gene>
<dbReference type="EMBL" id="JAWDIP010000004">
    <property type="protein sequence ID" value="MDY0396189.1"/>
    <property type="molecule type" value="Genomic_DNA"/>
</dbReference>
<accession>A0ABU5CCA3</accession>
<keyword evidence="4" id="KW-1185">Reference proteome</keyword>
<dbReference type="SUPFAM" id="SSF109854">
    <property type="entry name" value="DinB/YfiT-like putative metalloenzymes"/>
    <property type="match status" value="1"/>
</dbReference>
<name>A0ABU5CCA3_9BACI</name>
<evidence type="ECO:0000256" key="2">
    <source>
        <dbReference type="ARBA" id="ARBA00022723"/>
    </source>
</evidence>
<dbReference type="InterPro" id="IPR007837">
    <property type="entry name" value="DinB"/>
</dbReference>
<comment type="caution">
    <text evidence="3">The sequence shown here is derived from an EMBL/GenBank/DDBJ whole genome shotgun (WGS) entry which is preliminary data.</text>
</comment>
<keyword evidence="2" id="KW-0479">Metal-binding</keyword>
<sequence length="157" mass="17526">MYRTVTDFLSDWDEAAKGTTQALQAFRDEKLDQAIVEGHNTLRWLGWHLATSPAFFAGLTGLDVEAAKQEENVPGESEKMVAAYKKIADDIHHEAEKKLTDEKMAETVEAFGQQVPRGAILRKLIDHQTHHRGQITVLLRQAGLHVPGVMGPTKEDQ</sequence>
<evidence type="ECO:0000313" key="3">
    <source>
        <dbReference type="EMBL" id="MDY0396189.1"/>
    </source>
</evidence>
<organism evidence="3 4">
    <name type="scientific">Tigheibacillus halophilus</name>
    <dbReference type="NCBI Taxonomy" id="361280"/>
    <lineage>
        <taxon>Bacteria</taxon>
        <taxon>Bacillati</taxon>
        <taxon>Bacillota</taxon>
        <taxon>Bacilli</taxon>
        <taxon>Bacillales</taxon>
        <taxon>Bacillaceae</taxon>
        <taxon>Tigheibacillus</taxon>
    </lineage>
</organism>
<dbReference type="Gene3D" id="1.20.120.450">
    <property type="entry name" value="dinb family like domain"/>
    <property type="match status" value="1"/>
</dbReference>
<comment type="similarity">
    <text evidence="1">Belongs to the DinB family.</text>
</comment>
<dbReference type="Pfam" id="PF05163">
    <property type="entry name" value="DinB"/>
    <property type="match status" value="1"/>
</dbReference>
<protein>
    <submittedName>
        <fullName evidence="3">DinB family protein</fullName>
    </submittedName>
</protein>
<evidence type="ECO:0000256" key="1">
    <source>
        <dbReference type="ARBA" id="ARBA00008635"/>
    </source>
</evidence>
<dbReference type="InterPro" id="IPR034660">
    <property type="entry name" value="DinB/YfiT-like"/>
</dbReference>
<reference evidence="3 4" key="1">
    <citation type="submission" date="2023-10" db="EMBL/GenBank/DDBJ databases">
        <title>Virgibacillus halophilus 5B73C genome.</title>
        <authorList>
            <person name="Miliotis G."/>
            <person name="Sengupta P."/>
            <person name="Hameed A."/>
            <person name="Chuvochina M."/>
            <person name="Mcdonagh F."/>
            <person name="Simpson A.C."/>
            <person name="Singh N.K."/>
            <person name="Rekha P.D."/>
            <person name="Raman K."/>
            <person name="Hugenholtz P."/>
            <person name="Venkateswaran K."/>
        </authorList>
    </citation>
    <scope>NUCLEOTIDE SEQUENCE [LARGE SCALE GENOMIC DNA]</scope>
    <source>
        <strain evidence="3 4">5B73C</strain>
    </source>
</reference>